<name>A0ABS4K1J2_9CLOT</name>
<dbReference type="PROSITE" id="PS51832">
    <property type="entry name" value="HD_GYP"/>
    <property type="match status" value="1"/>
</dbReference>
<keyword evidence="1" id="KW-1133">Transmembrane helix</keyword>
<protein>
    <submittedName>
        <fullName evidence="3">Response regulator RpfG family c-di-GMP phosphodiesterase</fullName>
    </submittedName>
</protein>
<dbReference type="SUPFAM" id="SSF109604">
    <property type="entry name" value="HD-domain/PDEase-like"/>
    <property type="match status" value="1"/>
</dbReference>
<dbReference type="PANTHER" id="PTHR45228:SF4">
    <property type="entry name" value="LIPOPROTEIN"/>
    <property type="match status" value="1"/>
</dbReference>
<dbReference type="InterPro" id="IPR037522">
    <property type="entry name" value="HD_GYP_dom"/>
</dbReference>
<comment type="caution">
    <text evidence="3">The sequence shown here is derived from an EMBL/GenBank/DDBJ whole genome shotgun (WGS) entry which is preliminary data.</text>
</comment>
<feature type="transmembrane region" description="Helical" evidence="1">
    <location>
        <begin position="9"/>
        <end position="31"/>
    </location>
</feature>
<accession>A0ABS4K1J2</accession>
<keyword evidence="4" id="KW-1185">Reference proteome</keyword>
<dbReference type="Gene3D" id="1.10.3210.10">
    <property type="entry name" value="Hypothetical protein af1432"/>
    <property type="match status" value="1"/>
</dbReference>
<dbReference type="PANTHER" id="PTHR45228">
    <property type="entry name" value="CYCLIC DI-GMP PHOSPHODIESTERASE TM_0186-RELATED"/>
    <property type="match status" value="1"/>
</dbReference>
<dbReference type="EMBL" id="JAGGLL010000002">
    <property type="protein sequence ID" value="MBP2020569.1"/>
    <property type="molecule type" value="Genomic_DNA"/>
</dbReference>
<dbReference type="RefSeq" id="WP_209649293.1">
    <property type="nucleotide sequence ID" value="NZ_JAGGLL010000002.1"/>
</dbReference>
<gene>
    <name evidence="3" type="ORF">J2Z44_000353</name>
</gene>
<feature type="domain" description="HD-GYP" evidence="2">
    <location>
        <begin position="1"/>
        <end position="70"/>
    </location>
</feature>
<sequence>MNDKIKRMMIYNCIVSIITLMVLIGFSIIFLREVSANIHDIGKIGIDDSILKKDGKLTNEEYRKMKLHPV</sequence>
<evidence type="ECO:0000259" key="2">
    <source>
        <dbReference type="PROSITE" id="PS51832"/>
    </source>
</evidence>
<dbReference type="InterPro" id="IPR052020">
    <property type="entry name" value="Cyclic_di-GMP/3'3'-cGAMP_PDE"/>
</dbReference>
<keyword evidence="1" id="KW-0472">Membrane</keyword>
<evidence type="ECO:0000313" key="3">
    <source>
        <dbReference type="EMBL" id="MBP2020569.1"/>
    </source>
</evidence>
<reference evidence="3 4" key="1">
    <citation type="submission" date="2021-03" db="EMBL/GenBank/DDBJ databases">
        <title>Genomic Encyclopedia of Type Strains, Phase IV (KMG-IV): sequencing the most valuable type-strain genomes for metagenomic binning, comparative biology and taxonomic classification.</title>
        <authorList>
            <person name="Goeker M."/>
        </authorList>
    </citation>
    <scope>NUCLEOTIDE SEQUENCE [LARGE SCALE GENOMIC DNA]</scope>
    <source>
        <strain evidence="3 4">DSM 28650</strain>
    </source>
</reference>
<evidence type="ECO:0000256" key="1">
    <source>
        <dbReference type="SAM" id="Phobius"/>
    </source>
</evidence>
<dbReference type="Proteomes" id="UP001519308">
    <property type="component" value="Unassembled WGS sequence"/>
</dbReference>
<proteinExistence type="predicted"/>
<keyword evidence="1" id="KW-0812">Transmembrane</keyword>
<organism evidence="3 4">
    <name type="scientific">Clostridium punense</name>
    <dbReference type="NCBI Taxonomy" id="1054297"/>
    <lineage>
        <taxon>Bacteria</taxon>
        <taxon>Bacillati</taxon>
        <taxon>Bacillota</taxon>
        <taxon>Clostridia</taxon>
        <taxon>Eubacteriales</taxon>
        <taxon>Clostridiaceae</taxon>
        <taxon>Clostridium</taxon>
    </lineage>
</organism>
<evidence type="ECO:0000313" key="4">
    <source>
        <dbReference type="Proteomes" id="UP001519308"/>
    </source>
</evidence>